<organism evidence="1 2">
    <name type="scientific">Manihot esculenta</name>
    <name type="common">Cassava</name>
    <name type="synonym">Jatropha manihot</name>
    <dbReference type="NCBI Taxonomy" id="3983"/>
    <lineage>
        <taxon>Eukaryota</taxon>
        <taxon>Viridiplantae</taxon>
        <taxon>Streptophyta</taxon>
        <taxon>Embryophyta</taxon>
        <taxon>Tracheophyta</taxon>
        <taxon>Spermatophyta</taxon>
        <taxon>Magnoliopsida</taxon>
        <taxon>eudicotyledons</taxon>
        <taxon>Gunneridae</taxon>
        <taxon>Pentapetalae</taxon>
        <taxon>rosids</taxon>
        <taxon>fabids</taxon>
        <taxon>Malpighiales</taxon>
        <taxon>Euphorbiaceae</taxon>
        <taxon>Crotonoideae</taxon>
        <taxon>Manihoteae</taxon>
        <taxon>Manihot</taxon>
    </lineage>
</organism>
<evidence type="ECO:0000313" key="2">
    <source>
        <dbReference type="Proteomes" id="UP000091857"/>
    </source>
</evidence>
<sequence length="359" mass="38723">MFGTSEELFDFIASGLANFAQKEGGKFHLPDGRIREIGFTFSFPVKQTSIDSGILIKWTKGFAVSGTAGRDVVACLNEAMERLGLDMRVSALVNDTVGTLAGARYWDDDVMVAVILGTGTNACYVERIDAIPKLHGAKSSSGRTIVNTEWGAFSNGIPLTVYDRDMDAASINPGEQIFEKTISGMYIGEIARRVLLKMAEEGALFGKSVPEKLSTPFALRTPDLCAMHQDSSDDLQSVGSILYDVVGAESSLSARKIVVEVCDAIVKRGGRLAGAGIVGILQKMEEDSRGLIFGKRTVVAMDGGLYEHYPQYRRYLKDAVRELLGSEISKNIVVEHSKDGSGIGAALLAATNSKYDHGY</sequence>
<accession>A0ACB7FWN3</accession>
<gene>
    <name evidence="1" type="ORF">MANES_18G014000v8</name>
</gene>
<protein>
    <submittedName>
        <fullName evidence="1">Uncharacterized protein</fullName>
    </submittedName>
</protein>
<dbReference type="EMBL" id="CM004404">
    <property type="protein sequence ID" value="KAG8632350.1"/>
    <property type="molecule type" value="Genomic_DNA"/>
</dbReference>
<evidence type="ECO:0000313" key="1">
    <source>
        <dbReference type="EMBL" id="KAG8632350.1"/>
    </source>
</evidence>
<comment type="caution">
    <text evidence="1">The sequence shown here is derived from an EMBL/GenBank/DDBJ whole genome shotgun (WGS) entry which is preliminary data.</text>
</comment>
<dbReference type="Proteomes" id="UP000091857">
    <property type="component" value="Chromosome 18"/>
</dbReference>
<keyword evidence="2" id="KW-1185">Reference proteome</keyword>
<proteinExistence type="predicted"/>
<reference evidence="2" key="1">
    <citation type="journal article" date="2016" name="Nat. Biotechnol.">
        <title>Sequencing wild and cultivated cassava and related species reveals extensive interspecific hybridization and genetic diversity.</title>
        <authorList>
            <person name="Bredeson J.V."/>
            <person name="Lyons J.B."/>
            <person name="Prochnik S.E."/>
            <person name="Wu G.A."/>
            <person name="Ha C.M."/>
            <person name="Edsinger-Gonzales E."/>
            <person name="Grimwood J."/>
            <person name="Schmutz J."/>
            <person name="Rabbi I.Y."/>
            <person name="Egesi C."/>
            <person name="Nauluvula P."/>
            <person name="Lebot V."/>
            <person name="Ndunguru J."/>
            <person name="Mkamilo G."/>
            <person name="Bart R.S."/>
            <person name="Setter T.L."/>
            <person name="Gleadow R.M."/>
            <person name="Kulakow P."/>
            <person name="Ferguson M.E."/>
            <person name="Rounsley S."/>
            <person name="Rokhsar D.S."/>
        </authorList>
    </citation>
    <scope>NUCLEOTIDE SEQUENCE [LARGE SCALE GENOMIC DNA]</scope>
    <source>
        <strain evidence="2">cv. AM560-2</strain>
    </source>
</reference>
<name>A0ACB7FWN3_MANES</name>